<dbReference type="SUPFAM" id="SSF57850">
    <property type="entry name" value="RING/U-box"/>
    <property type="match status" value="1"/>
</dbReference>
<reference evidence="6" key="1">
    <citation type="submission" date="2016-11" db="UniProtKB">
        <authorList>
            <consortium name="WormBaseParasite"/>
        </authorList>
    </citation>
    <scope>IDENTIFICATION</scope>
</reference>
<keyword evidence="1 3" id="KW-0479">Metal-binding</keyword>
<keyword evidence="5" id="KW-1185">Reference proteome</keyword>
<keyword evidence="1 3" id="KW-0863">Zinc-finger</keyword>
<dbReference type="PROSITE" id="PS50089">
    <property type="entry name" value="ZF_RING_2"/>
    <property type="match status" value="1"/>
</dbReference>
<sequence>MAPRQSRPRRAKESLETSVESLKRDLQREKLKIIKSKYLLKKTLESLKDELETGVNLEKISDEMKKELLKTGEEDDGKLECEICFDGYEDNDEKKPVVFDCGHSICKTCSTKKDIPNQCPFCRDYTYNGPKTNKAVQDLLKLD</sequence>
<evidence type="ECO:0000313" key="6">
    <source>
        <dbReference type="WBParaSite" id="Csp11.Scaffold586.g4898.t1"/>
    </source>
</evidence>
<dbReference type="AlphaFoldDB" id="A0A1I7TDM9"/>
<evidence type="ECO:0000256" key="2">
    <source>
        <dbReference type="ARBA" id="ARBA00022833"/>
    </source>
</evidence>
<evidence type="ECO:0000259" key="4">
    <source>
        <dbReference type="PROSITE" id="PS50089"/>
    </source>
</evidence>
<dbReference type="SMART" id="SM00184">
    <property type="entry name" value="RING"/>
    <property type="match status" value="1"/>
</dbReference>
<evidence type="ECO:0000256" key="3">
    <source>
        <dbReference type="PROSITE-ProRule" id="PRU00175"/>
    </source>
</evidence>
<dbReference type="WBParaSite" id="Csp11.Scaffold586.g4898.t1">
    <property type="protein sequence ID" value="Csp11.Scaffold586.g4898.t1"/>
    <property type="gene ID" value="Csp11.Scaffold586.g4898"/>
</dbReference>
<dbReference type="STRING" id="1561998.A0A1I7TDM9"/>
<dbReference type="InterPro" id="IPR013083">
    <property type="entry name" value="Znf_RING/FYVE/PHD"/>
</dbReference>
<proteinExistence type="predicted"/>
<evidence type="ECO:0000313" key="5">
    <source>
        <dbReference type="Proteomes" id="UP000095282"/>
    </source>
</evidence>
<dbReference type="GO" id="GO:0008270">
    <property type="term" value="F:zinc ion binding"/>
    <property type="evidence" value="ECO:0007669"/>
    <property type="project" value="UniProtKB-KW"/>
</dbReference>
<name>A0A1I7TDM9_9PELO</name>
<dbReference type="Gene3D" id="3.30.40.10">
    <property type="entry name" value="Zinc/RING finger domain, C3HC4 (zinc finger)"/>
    <property type="match status" value="1"/>
</dbReference>
<dbReference type="InterPro" id="IPR001841">
    <property type="entry name" value="Znf_RING"/>
</dbReference>
<dbReference type="Proteomes" id="UP000095282">
    <property type="component" value="Unplaced"/>
</dbReference>
<dbReference type="Pfam" id="PF14634">
    <property type="entry name" value="zf-RING_5"/>
    <property type="match status" value="1"/>
</dbReference>
<keyword evidence="2" id="KW-0862">Zinc</keyword>
<evidence type="ECO:0000256" key="1">
    <source>
        <dbReference type="ARBA" id="ARBA00022771"/>
    </source>
</evidence>
<organism evidence="5 6">
    <name type="scientific">Caenorhabditis tropicalis</name>
    <dbReference type="NCBI Taxonomy" id="1561998"/>
    <lineage>
        <taxon>Eukaryota</taxon>
        <taxon>Metazoa</taxon>
        <taxon>Ecdysozoa</taxon>
        <taxon>Nematoda</taxon>
        <taxon>Chromadorea</taxon>
        <taxon>Rhabditida</taxon>
        <taxon>Rhabditina</taxon>
        <taxon>Rhabditomorpha</taxon>
        <taxon>Rhabditoidea</taxon>
        <taxon>Rhabditidae</taxon>
        <taxon>Peloderinae</taxon>
        <taxon>Caenorhabditis</taxon>
    </lineage>
</organism>
<accession>A0A1I7TDM9</accession>
<feature type="domain" description="RING-type" evidence="4">
    <location>
        <begin position="81"/>
        <end position="123"/>
    </location>
</feature>
<protein>
    <submittedName>
        <fullName evidence="6">RING-type domain-containing protein</fullName>
    </submittedName>
</protein>